<dbReference type="PANTHER" id="PTHR10218">
    <property type="entry name" value="GTP-BINDING PROTEIN ALPHA SUBUNIT"/>
    <property type="match status" value="1"/>
</dbReference>
<name>A0A6A5CHL3_NAEFO</name>
<dbReference type="PROSITE" id="PS51882">
    <property type="entry name" value="G_ALPHA"/>
    <property type="match status" value="1"/>
</dbReference>
<evidence type="ECO:0000313" key="8">
    <source>
        <dbReference type="EMBL" id="KAF0984990.1"/>
    </source>
</evidence>
<keyword evidence="2 6" id="KW-0547">Nucleotide-binding</keyword>
<dbReference type="GO" id="GO:0005737">
    <property type="term" value="C:cytoplasm"/>
    <property type="evidence" value="ECO:0007669"/>
    <property type="project" value="TreeGrafter"/>
</dbReference>
<evidence type="ECO:0000256" key="7">
    <source>
        <dbReference type="PIRSR" id="PIRSR601019-2"/>
    </source>
</evidence>
<dbReference type="RefSeq" id="XP_044569703.1">
    <property type="nucleotide sequence ID" value="XM_044706144.1"/>
</dbReference>
<organism evidence="8 9">
    <name type="scientific">Naegleria fowleri</name>
    <name type="common">Brain eating amoeba</name>
    <dbReference type="NCBI Taxonomy" id="5763"/>
    <lineage>
        <taxon>Eukaryota</taxon>
        <taxon>Discoba</taxon>
        <taxon>Heterolobosea</taxon>
        <taxon>Tetramitia</taxon>
        <taxon>Eutetramitia</taxon>
        <taxon>Vahlkampfiidae</taxon>
        <taxon>Naegleria</taxon>
    </lineage>
</organism>
<dbReference type="AlphaFoldDB" id="A0A6A5CHL3"/>
<dbReference type="InterPro" id="IPR001019">
    <property type="entry name" value="Gprotein_alpha_su"/>
</dbReference>
<feature type="binding site" evidence="7">
    <location>
        <position position="29"/>
    </location>
    <ligand>
        <name>Mg(2+)</name>
        <dbReference type="ChEBI" id="CHEBI:18420"/>
    </ligand>
</feature>
<evidence type="ECO:0000256" key="6">
    <source>
        <dbReference type="PIRSR" id="PIRSR601019-1"/>
    </source>
</evidence>
<dbReference type="Pfam" id="PF00503">
    <property type="entry name" value="G-alpha"/>
    <property type="match status" value="1"/>
</dbReference>
<dbReference type="SUPFAM" id="SSF52540">
    <property type="entry name" value="P-loop containing nucleoside triphosphate hydrolases"/>
    <property type="match status" value="1"/>
</dbReference>
<accession>A0A6A5CHL3</accession>
<dbReference type="GO" id="GO:0003924">
    <property type="term" value="F:GTPase activity"/>
    <property type="evidence" value="ECO:0007669"/>
    <property type="project" value="InterPro"/>
</dbReference>
<keyword evidence="1 7" id="KW-0479">Metal-binding</keyword>
<evidence type="ECO:0000256" key="3">
    <source>
        <dbReference type="ARBA" id="ARBA00022842"/>
    </source>
</evidence>
<dbReference type="OrthoDB" id="5817230at2759"/>
<evidence type="ECO:0000256" key="1">
    <source>
        <dbReference type="ARBA" id="ARBA00022723"/>
    </source>
</evidence>
<dbReference type="PANTHER" id="PTHR10218:SF302">
    <property type="entry name" value="GUANINE NUCLEOTIDE-BINDING PROTEIN ALPHA-5 SUBUNIT"/>
    <property type="match status" value="1"/>
</dbReference>
<dbReference type="EMBL" id="VFQX01000001">
    <property type="protein sequence ID" value="KAF0984990.1"/>
    <property type="molecule type" value="Genomic_DNA"/>
</dbReference>
<dbReference type="GO" id="GO:0005834">
    <property type="term" value="C:heterotrimeric G-protein complex"/>
    <property type="evidence" value="ECO:0007669"/>
    <property type="project" value="TreeGrafter"/>
</dbReference>
<feature type="binding site" evidence="6">
    <location>
        <begin position="260"/>
        <end position="263"/>
    </location>
    <ligand>
        <name>GTP</name>
        <dbReference type="ChEBI" id="CHEBI:37565"/>
    </ligand>
</feature>
<dbReference type="GO" id="GO:0031683">
    <property type="term" value="F:G-protein beta/gamma-subunit complex binding"/>
    <property type="evidence" value="ECO:0007669"/>
    <property type="project" value="InterPro"/>
</dbReference>
<feature type="binding site" evidence="6">
    <location>
        <begin position="141"/>
        <end position="142"/>
    </location>
    <ligand>
        <name>GTP</name>
        <dbReference type="ChEBI" id="CHEBI:37565"/>
    </ligand>
</feature>
<dbReference type="GO" id="GO:0005525">
    <property type="term" value="F:GTP binding"/>
    <property type="evidence" value="ECO:0007669"/>
    <property type="project" value="UniProtKB-KW"/>
</dbReference>
<reference evidence="8 9" key="1">
    <citation type="journal article" date="2019" name="Sci. Rep.">
        <title>Nanopore sequencing improves the draft genome of the human pathogenic amoeba Naegleria fowleri.</title>
        <authorList>
            <person name="Liechti N."/>
            <person name="Schurch N."/>
            <person name="Bruggmann R."/>
            <person name="Wittwer M."/>
        </authorList>
    </citation>
    <scope>NUCLEOTIDE SEQUENCE [LARGE SCALE GENOMIC DNA]</scope>
    <source>
        <strain evidence="8 9">ATCC 30894</strain>
    </source>
</reference>
<evidence type="ECO:0000313" key="9">
    <source>
        <dbReference type="Proteomes" id="UP000444721"/>
    </source>
</evidence>
<dbReference type="Gene3D" id="3.40.50.300">
    <property type="entry name" value="P-loop containing nucleotide triphosphate hydrolases"/>
    <property type="match status" value="1"/>
</dbReference>
<comment type="caution">
    <text evidence="8">The sequence shown here is derived from an EMBL/GenBank/DDBJ whole genome shotgun (WGS) entry which is preliminary data.</text>
</comment>
<evidence type="ECO:0000256" key="2">
    <source>
        <dbReference type="ARBA" id="ARBA00022741"/>
    </source>
</evidence>
<feature type="binding site" evidence="6">
    <location>
        <position position="315"/>
    </location>
    <ligand>
        <name>GTP</name>
        <dbReference type="ChEBI" id="CHEBI:37565"/>
    </ligand>
</feature>
<proteinExistence type="predicted"/>
<dbReference type="GO" id="GO:0046872">
    <property type="term" value="F:metal ion binding"/>
    <property type="evidence" value="ECO:0007669"/>
    <property type="project" value="UniProtKB-KW"/>
</dbReference>
<dbReference type="Proteomes" id="UP000444721">
    <property type="component" value="Unassembled WGS sequence"/>
</dbReference>
<dbReference type="VEuPathDB" id="AmoebaDB:NF0104800"/>
<keyword evidence="3 7" id="KW-0460">Magnesium</keyword>
<gene>
    <name evidence="8" type="ORF">FDP41_000029</name>
</gene>
<protein>
    <submittedName>
        <fullName evidence="8">Uncharacterized protein</fullName>
    </submittedName>
</protein>
<dbReference type="InterPro" id="IPR027417">
    <property type="entry name" value="P-loop_NTPase"/>
</dbReference>
<feature type="binding site" evidence="7">
    <location>
        <position position="172"/>
    </location>
    <ligand>
        <name>Mg(2+)</name>
        <dbReference type="ChEBI" id="CHEBI:18420"/>
    </ligand>
</feature>
<keyword evidence="5" id="KW-0807">Transducer</keyword>
<dbReference type="SMART" id="SM00275">
    <property type="entry name" value="G_alpha"/>
    <property type="match status" value="1"/>
</dbReference>
<feature type="binding site" evidence="6">
    <location>
        <begin position="191"/>
        <end position="195"/>
    </location>
    <ligand>
        <name>GTP</name>
        <dbReference type="ChEBI" id="CHEBI:37565"/>
    </ligand>
</feature>
<evidence type="ECO:0000256" key="4">
    <source>
        <dbReference type="ARBA" id="ARBA00023134"/>
    </source>
</evidence>
<dbReference type="OMA" id="GHRDKWI"/>
<dbReference type="GeneID" id="68107247"/>
<dbReference type="InterPro" id="IPR011025">
    <property type="entry name" value="GproteinA_insert"/>
</dbReference>
<dbReference type="VEuPathDB" id="AmoebaDB:FDP41_000029"/>
<dbReference type="Gene3D" id="1.10.400.10">
    <property type="entry name" value="GI Alpha 1, domain 2-like"/>
    <property type="match status" value="1"/>
</dbReference>
<dbReference type="SUPFAM" id="SSF47895">
    <property type="entry name" value="Transducin (alpha subunit), insertion domain"/>
    <property type="match status" value="1"/>
</dbReference>
<dbReference type="CDD" id="cd00066">
    <property type="entry name" value="G-alpha"/>
    <property type="match status" value="1"/>
</dbReference>
<dbReference type="GO" id="GO:0001664">
    <property type="term" value="F:G protein-coupled receptor binding"/>
    <property type="evidence" value="ECO:0007669"/>
    <property type="project" value="TreeGrafter"/>
</dbReference>
<sequence length="343" mass="39759">MCFGCCESEPEIKRHIKLILLGTAQSGKSTFFKQLRVINNKPFSEKERLSMTSVVRENLMEACYSILKAMHVLNIPLASQENEEIASQIMTLHKESPANLSEILTTETTQYGNMGDKICKIWKDPGMKQALMKRYEFSINDSADYFLDNCERICKTDYIATQEDIIKARTKTVGITEVEFEAEGCVWKFTDVGGQREERRKWVHAFVDTTAVIFITSLNDFDMMLEEDKTTNRMHESMLLFREVCDLDCFKEIPIIILFNKDDLFREKIQKSDLRIAFSDYSGGHQYETARDFIINKFKSLNTRNNLMYCHVTTATNTNNISMVFNDVKNILLQRDLQDLNII</sequence>
<dbReference type="PRINTS" id="PR00318">
    <property type="entry name" value="GPROTEINA"/>
</dbReference>
<keyword evidence="9" id="KW-1185">Reference proteome</keyword>
<dbReference type="GO" id="GO:0007188">
    <property type="term" value="P:adenylate cyclase-modulating G protein-coupled receptor signaling pathway"/>
    <property type="evidence" value="ECO:0007669"/>
    <property type="project" value="TreeGrafter"/>
</dbReference>
<dbReference type="FunFam" id="3.40.50.300:FF:002307">
    <property type="entry name" value="Guanine nucleotide-binding protein G(k) subunit alpha"/>
    <property type="match status" value="1"/>
</dbReference>
<keyword evidence="4 6" id="KW-0342">GTP-binding</keyword>
<evidence type="ECO:0000256" key="5">
    <source>
        <dbReference type="ARBA" id="ARBA00023224"/>
    </source>
</evidence>
<dbReference type="VEuPathDB" id="AmoebaDB:NfTy_026420"/>